<dbReference type="Proteomes" id="UP000001074">
    <property type="component" value="Unassembled WGS sequence"/>
</dbReference>
<protein>
    <submittedName>
        <fullName evidence="1">Uncharacterized protein</fullName>
    </submittedName>
</protein>
<reference evidence="1" key="2">
    <citation type="submission" date="2025-08" db="UniProtKB">
        <authorList>
            <consortium name="Ensembl"/>
        </authorList>
    </citation>
    <scope>IDENTIFICATION</scope>
</reference>
<reference evidence="1 2" key="1">
    <citation type="journal article" date="2011" name="Nature">
        <title>A high-resolution map of human evolutionary constraint using 29 mammals.</title>
        <authorList>
            <person name="Lindblad-Toh K."/>
            <person name="Garber M."/>
            <person name="Zuk O."/>
            <person name="Lin M.F."/>
            <person name="Parker B.J."/>
            <person name="Washietl S."/>
            <person name="Kheradpour P."/>
            <person name="Ernst J."/>
            <person name="Jordan G."/>
            <person name="Mauceli E."/>
            <person name="Ward L.D."/>
            <person name="Lowe C.B."/>
            <person name="Holloway A.K."/>
            <person name="Clamp M."/>
            <person name="Gnerre S."/>
            <person name="Alfoldi J."/>
            <person name="Beal K."/>
            <person name="Chang J."/>
            <person name="Clawson H."/>
            <person name="Cuff J."/>
            <person name="Di Palma F."/>
            <person name="Fitzgerald S."/>
            <person name="Flicek P."/>
            <person name="Guttman M."/>
            <person name="Hubisz M.J."/>
            <person name="Jaffe D.B."/>
            <person name="Jungreis I."/>
            <person name="Kent W.J."/>
            <person name="Kostka D."/>
            <person name="Lara M."/>
            <person name="Martins A.L."/>
            <person name="Massingham T."/>
            <person name="Moltke I."/>
            <person name="Raney B.J."/>
            <person name="Rasmussen M.D."/>
            <person name="Robinson J."/>
            <person name="Stark A."/>
            <person name="Vilella A.J."/>
            <person name="Wen J."/>
            <person name="Xie X."/>
            <person name="Zody M.C."/>
            <person name="Baldwin J."/>
            <person name="Bloom T."/>
            <person name="Chin C.W."/>
            <person name="Heiman D."/>
            <person name="Nicol R."/>
            <person name="Nusbaum C."/>
            <person name="Young S."/>
            <person name="Wilkinson J."/>
            <person name="Worley K.C."/>
            <person name="Kovar C.L."/>
            <person name="Muzny D.M."/>
            <person name="Gibbs R.A."/>
            <person name="Cree A."/>
            <person name="Dihn H.H."/>
            <person name="Fowler G."/>
            <person name="Jhangiani S."/>
            <person name="Joshi V."/>
            <person name="Lee S."/>
            <person name="Lewis L.R."/>
            <person name="Nazareth L.V."/>
            <person name="Okwuonu G."/>
            <person name="Santibanez J."/>
            <person name="Warren W.C."/>
            <person name="Mardis E.R."/>
            <person name="Weinstock G.M."/>
            <person name="Wilson R.K."/>
            <person name="Delehaunty K."/>
            <person name="Dooling D."/>
            <person name="Fronik C."/>
            <person name="Fulton L."/>
            <person name="Fulton B."/>
            <person name="Graves T."/>
            <person name="Minx P."/>
            <person name="Sodergren E."/>
            <person name="Birney E."/>
            <person name="Margulies E.H."/>
            <person name="Herrero J."/>
            <person name="Green E.D."/>
            <person name="Haussler D."/>
            <person name="Siepel A."/>
            <person name="Goldman N."/>
            <person name="Pollard K.S."/>
            <person name="Pedersen J.S."/>
            <person name="Lander E.S."/>
            <person name="Kellis M."/>
        </authorList>
    </citation>
    <scope>NUCLEOTIDE SEQUENCE [LARGE SCALE GENOMIC DNA]</scope>
</reference>
<keyword evidence="2" id="KW-1185">Reference proteome</keyword>
<reference evidence="1" key="3">
    <citation type="submission" date="2025-09" db="UniProtKB">
        <authorList>
            <consortium name="Ensembl"/>
        </authorList>
    </citation>
    <scope>IDENTIFICATION</scope>
</reference>
<dbReference type="EMBL" id="AAPE02047101">
    <property type="status" value="NOT_ANNOTATED_CDS"/>
    <property type="molecule type" value="Genomic_DNA"/>
</dbReference>
<evidence type="ECO:0000313" key="1">
    <source>
        <dbReference type="Ensembl" id="ENSMLUP00000016680.1"/>
    </source>
</evidence>
<dbReference type="EMBL" id="AAPE02047102">
    <property type="status" value="NOT_ANNOTATED_CDS"/>
    <property type="molecule type" value="Genomic_DNA"/>
</dbReference>
<sequence>FLRTTPHGSKTQTVREH</sequence>
<dbReference type="EMBL" id="AAPE02047100">
    <property type="status" value="NOT_ANNOTATED_CDS"/>
    <property type="molecule type" value="Genomic_DNA"/>
</dbReference>
<dbReference type="Ensembl" id="ENSMLUT00000029019.1">
    <property type="protein sequence ID" value="ENSMLUP00000016680.1"/>
    <property type="gene ID" value="ENSMLUG00000024509.1"/>
</dbReference>
<organism evidence="1 2">
    <name type="scientific">Myotis lucifugus</name>
    <name type="common">Little brown bat</name>
    <dbReference type="NCBI Taxonomy" id="59463"/>
    <lineage>
        <taxon>Eukaryota</taxon>
        <taxon>Metazoa</taxon>
        <taxon>Chordata</taxon>
        <taxon>Craniata</taxon>
        <taxon>Vertebrata</taxon>
        <taxon>Euteleostomi</taxon>
        <taxon>Mammalia</taxon>
        <taxon>Eutheria</taxon>
        <taxon>Laurasiatheria</taxon>
        <taxon>Chiroptera</taxon>
        <taxon>Yangochiroptera</taxon>
        <taxon>Vespertilionidae</taxon>
        <taxon>Myotis</taxon>
    </lineage>
</organism>
<accession>G1PYZ8</accession>
<proteinExistence type="predicted"/>
<evidence type="ECO:0000313" key="2">
    <source>
        <dbReference type="Proteomes" id="UP000001074"/>
    </source>
</evidence>
<dbReference type="InParanoid" id="G1PYZ8"/>
<dbReference type="EMBL" id="AAPE02047099">
    <property type="status" value="NOT_ANNOTATED_CDS"/>
    <property type="molecule type" value="Genomic_DNA"/>
</dbReference>
<dbReference type="AlphaFoldDB" id="G1PYZ8"/>
<name>G1PYZ8_MYOLU</name>